<organism evidence="4 5">
    <name type="scientific">Babesia bigemina</name>
    <dbReference type="NCBI Taxonomy" id="5866"/>
    <lineage>
        <taxon>Eukaryota</taxon>
        <taxon>Sar</taxon>
        <taxon>Alveolata</taxon>
        <taxon>Apicomplexa</taxon>
        <taxon>Aconoidasida</taxon>
        <taxon>Piroplasmida</taxon>
        <taxon>Babesiidae</taxon>
        <taxon>Babesia</taxon>
    </lineage>
</organism>
<evidence type="ECO:0000256" key="1">
    <source>
        <dbReference type="SAM" id="Coils"/>
    </source>
</evidence>
<dbReference type="VEuPathDB" id="PiroplasmaDB:BBBOND_0401755"/>
<dbReference type="Proteomes" id="UP000033188">
    <property type="component" value="Chromosome 4"/>
</dbReference>
<dbReference type="GeneID" id="24566225"/>
<dbReference type="KEGG" id="bbig:BBBOND_0401755"/>
<evidence type="ECO:0000256" key="2">
    <source>
        <dbReference type="SAM" id="MobiDB-lite"/>
    </source>
</evidence>
<feature type="coiled-coil region" evidence="1">
    <location>
        <begin position="78"/>
        <end position="116"/>
    </location>
</feature>
<feature type="region of interest" description="Disordered" evidence="2">
    <location>
        <begin position="1"/>
        <end position="21"/>
    </location>
</feature>
<name>A0A061DDT9_BABBI</name>
<reference evidence="5" key="1">
    <citation type="journal article" date="2014" name="Nucleic Acids Res.">
        <title>The evolutionary dynamics of variant antigen genes in Babesia reveal a history of genomic innovation underlying host-parasite interaction.</title>
        <authorList>
            <person name="Jackson A.P."/>
            <person name="Otto T.D."/>
            <person name="Darby A."/>
            <person name="Ramaprasad A."/>
            <person name="Xia D."/>
            <person name="Echaide I.E."/>
            <person name="Farber M."/>
            <person name="Gahlot S."/>
            <person name="Gamble J."/>
            <person name="Gupta D."/>
            <person name="Gupta Y."/>
            <person name="Jackson L."/>
            <person name="Malandrin L."/>
            <person name="Malas T.B."/>
            <person name="Moussa E."/>
            <person name="Nair M."/>
            <person name="Reid A.J."/>
            <person name="Sanders M."/>
            <person name="Sharma J."/>
            <person name="Tracey A."/>
            <person name="Quail M.A."/>
            <person name="Weir W."/>
            <person name="Wastling J.M."/>
            <person name="Hall N."/>
            <person name="Willadsen P."/>
            <person name="Lingelbach K."/>
            <person name="Shiels B."/>
            <person name="Tait A."/>
            <person name="Berriman M."/>
            <person name="Allred D.R."/>
            <person name="Pain A."/>
        </authorList>
    </citation>
    <scope>NUCLEOTIDE SEQUENCE [LARGE SCALE GENOMIC DNA]</scope>
    <source>
        <strain evidence="5">Bond</strain>
    </source>
</reference>
<dbReference type="STRING" id="5866.A0A061DDT9"/>
<feature type="domain" description="Pinin/SDK/MemA protein" evidence="3">
    <location>
        <begin position="23"/>
        <end position="167"/>
    </location>
</feature>
<keyword evidence="5" id="KW-1185">Reference proteome</keyword>
<protein>
    <recommendedName>
        <fullName evidence="3">Pinin/SDK/MemA protein domain-containing protein</fullName>
    </recommendedName>
</protein>
<evidence type="ECO:0000259" key="3">
    <source>
        <dbReference type="Pfam" id="PF04696"/>
    </source>
</evidence>
<gene>
    <name evidence="4" type="ORF">BBBOND_0401755</name>
</gene>
<evidence type="ECO:0000313" key="4">
    <source>
        <dbReference type="EMBL" id="CDR97684.1"/>
    </source>
</evidence>
<dbReference type="RefSeq" id="XP_012769870.1">
    <property type="nucleotide sequence ID" value="XM_012914416.1"/>
</dbReference>
<sequence>MEVDAETEKRPKLESAEEHVAGHKRILRTSILGHLQRAKDALAKEREKESVSVFSGSTMRAQTIKHMEKEQLVASKLADQERTKLEQLSHELRAQMAASEEQLRAVESELNVKCNELMVSVHVSTAKRAQKTSLTQHYEHMANFIATQAQPTIFWAPRNFNPELESLRGRTQQFISEKVAAIASTEYFKA</sequence>
<evidence type="ECO:0000313" key="5">
    <source>
        <dbReference type="Proteomes" id="UP000033188"/>
    </source>
</evidence>
<dbReference type="AlphaFoldDB" id="A0A061DDT9"/>
<keyword evidence="1" id="KW-0175">Coiled coil</keyword>
<dbReference type="OrthoDB" id="330772at2759"/>
<dbReference type="OMA" id="TQPTIFW"/>
<proteinExistence type="predicted"/>
<accession>A0A061DDT9</accession>
<dbReference type="InterPro" id="IPR006786">
    <property type="entry name" value="Pinin_SDK_MemA"/>
</dbReference>
<dbReference type="Pfam" id="PF04696">
    <property type="entry name" value="Pinin_SDK_memA"/>
    <property type="match status" value="1"/>
</dbReference>
<dbReference type="EMBL" id="LK391710">
    <property type="protein sequence ID" value="CDR97684.1"/>
    <property type="molecule type" value="Genomic_DNA"/>
</dbReference>